<organism evidence="3 4">
    <name type="scientific">Vitis vinifera</name>
    <name type="common">Grape</name>
    <dbReference type="NCBI Taxonomy" id="29760"/>
    <lineage>
        <taxon>Eukaryota</taxon>
        <taxon>Viridiplantae</taxon>
        <taxon>Streptophyta</taxon>
        <taxon>Embryophyta</taxon>
        <taxon>Tracheophyta</taxon>
        <taxon>Spermatophyta</taxon>
        <taxon>Magnoliopsida</taxon>
        <taxon>eudicotyledons</taxon>
        <taxon>Gunneridae</taxon>
        <taxon>Pentapetalae</taxon>
        <taxon>rosids</taxon>
        <taxon>Vitales</taxon>
        <taxon>Vitaceae</taxon>
        <taxon>Viteae</taxon>
        <taxon>Vitis</taxon>
    </lineage>
</organism>
<dbReference type="AlphaFoldDB" id="A0A438CUR9"/>
<feature type="domain" description="DUF4216" evidence="1">
    <location>
        <begin position="502"/>
        <end position="560"/>
    </location>
</feature>
<accession>A0A438CUR9</accession>
<dbReference type="InterPro" id="IPR004242">
    <property type="entry name" value="Transposase_21"/>
</dbReference>
<feature type="domain" description="DUF4218" evidence="2">
    <location>
        <begin position="319"/>
        <end position="422"/>
    </location>
</feature>
<dbReference type="Pfam" id="PF02992">
    <property type="entry name" value="Transposase_21"/>
    <property type="match status" value="1"/>
</dbReference>
<gene>
    <name evidence="3" type="ORF">CK203_098793</name>
</gene>
<dbReference type="Pfam" id="PF13952">
    <property type="entry name" value="DUF4216"/>
    <property type="match status" value="1"/>
</dbReference>
<evidence type="ECO:0000313" key="4">
    <source>
        <dbReference type="Proteomes" id="UP000288805"/>
    </source>
</evidence>
<dbReference type="Proteomes" id="UP000288805">
    <property type="component" value="Unassembled WGS sequence"/>
</dbReference>
<evidence type="ECO:0008006" key="5">
    <source>
        <dbReference type="Google" id="ProtNLM"/>
    </source>
</evidence>
<dbReference type="InterPro" id="IPR025312">
    <property type="entry name" value="DUF4216"/>
</dbReference>
<dbReference type="EMBL" id="QGNW01001973">
    <property type="protein sequence ID" value="RVW26946.1"/>
    <property type="molecule type" value="Genomic_DNA"/>
</dbReference>
<dbReference type="Pfam" id="PF13960">
    <property type="entry name" value="DUF4218"/>
    <property type="match status" value="1"/>
</dbReference>
<reference evidence="3 4" key="1">
    <citation type="journal article" date="2018" name="PLoS Genet.">
        <title>Population sequencing reveals clonal diversity and ancestral inbreeding in the grapevine cultivar Chardonnay.</title>
        <authorList>
            <person name="Roach M.J."/>
            <person name="Johnson D.L."/>
            <person name="Bohlmann J."/>
            <person name="van Vuuren H.J."/>
            <person name="Jones S.J."/>
            <person name="Pretorius I.S."/>
            <person name="Schmidt S.A."/>
            <person name="Borneman A.R."/>
        </authorList>
    </citation>
    <scope>NUCLEOTIDE SEQUENCE [LARGE SCALE GENOMIC DNA]</scope>
    <source>
        <strain evidence="4">cv. Chardonnay</strain>
        <tissue evidence="3">Leaf</tissue>
    </source>
</reference>
<dbReference type="PANTHER" id="PTHR48258:SF8">
    <property type="entry name" value="DUF4216 DOMAIN-CONTAINING PROTEIN"/>
    <property type="match status" value="1"/>
</dbReference>
<dbReference type="PANTHER" id="PTHR48258">
    <property type="entry name" value="DUF4218 DOMAIN-CONTAINING PROTEIN-RELATED"/>
    <property type="match status" value="1"/>
</dbReference>
<dbReference type="InterPro" id="IPR025452">
    <property type="entry name" value="DUF4218"/>
</dbReference>
<sequence>MDSPTWQLVNQMWPEFASDCRNLRLAISADGINPHSSMTSRHSCWPVLTITYNLPPWLCMKRKFMMLSLLISGPRQPGKDIDVYLAPLVDNLKALWEVGVKAYDAHQREFFTLKAILLWTINDFPAYENLSGCTVKGYHACPICGEETNSHWLKHGNKNSYIGHRRFLPCNHPFRKQKKAFNGEQEFRLPPKELTGDEIFTKVDMIHNSWGKKNKVKQHESFANPTKKNVCESIIGTVLNIPGKTKDGVKSRLDLLEMGLRPGLAPTNLVSMEELKLNGLKSHDYHALMQQLLPVAIRSVLPKHVRYAITRLCFFFNALCAKVVDVSRLNDLQQDIVVTLCLLEKYFPPSIFDIMLHLTVHLVREVRLCGPVYMRWMYPFERYMKVLKGYVQNHNRPEGCIAECYIAKEALKFCTKYISGMDAIGIPYSMKDEWKCGKPLLGGRVITIHDYKLVEQAHHYVLQNTTIVQPFIEERDEARVNQNSGVSIVASTMQIASSKDKILCLCDWVDSKNGVKVDELGFTLVDLSKIGHKSDPFILATQAQQVFYVEDQVDPRWSIVLSRPKMELFDIEGDGNIADNDMEHNPFVNGMPNIKSFDEVEDYDEICMRTDCEGIWIEH</sequence>
<evidence type="ECO:0000259" key="2">
    <source>
        <dbReference type="Pfam" id="PF13960"/>
    </source>
</evidence>
<evidence type="ECO:0000259" key="1">
    <source>
        <dbReference type="Pfam" id="PF13952"/>
    </source>
</evidence>
<evidence type="ECO:0000313" key="3">
    <source>
        <dbReference type="EMBL" id="RVW26946.1"/>
    </source>
</evidence>
<proteinExistence type="predicted"/>
<protein>
    <recommendedName>
        <fullName evidence="5">DUF4218 domain-containing protein</fullName>
    </recommendedName>
</protein>
<name>A0A438CUR9_VITVI</name>
<comment type="caution">
    <text evidence="3">The sequence shown here is derived from an EMBL/GenBank/DDBJ whole genome shotgun (WGS) entry which is preliminary data.</text>
</comment>